<dbReference type="InterPro" id="IPR011712">
    <property type="entry name" value="Sig_transdc_His_kin_sub3_dim/P"/>
</dbReference>
<name>A0A6M5YBB7_9BACT</name>
<keyword evidence="10" id="KW-0175">Coiled coil</keyword>
<keyword evidence="12" id="KW-0732">Signal</keyword>
<evidence type="ECO:0000256" key="3">
    <source>
        <dbReference type="ARBA" id="ARBA00022553"/>
    </source>
</evidence>
<feature type="signal peptide" evidence="12">
    <location>
        <begin position="1"/>
        <end position="20"/>
    </location>
</feature>
<keyword evidence="11" id="KW-0812">Transmembrane</keyword>
<keyword evidence="11" id="KW-1133">Transmembrane helix</keyword>
<dbReference type="EC" id="2.7.13.3" evidence="2"/>
<feature type="domain" description="Histidine kinase" evidence="13">
    <location>
        <begin position="465"/>
        <end position="659"/>
    </location>
</feature>
<evidence type="ECO:0000313" key="15">
    <source>
        <dbReference type="Proteomes" id="UP000502756"/>
    </source>
</evidence>
<dbReference type="Gene3D" id="1.25.40.10">
    <property type="entry name" value="Tetratricopeptide repeat domain"/>
    <property type="match status" value="2"/>
</dbReference>
<dbReference type="EMBL" id="CP053435">
    <property type="protein sequence ID" value="QJW90541.1"/>
    <property type="molecule type" value="Genomic_DNA"/>
</dbReference>
<evidence type="ECO:0000256" key="10">
    <source>
        <dbReference type="SAM" id="Coils"/>
    </source>
</evidence>
<dbReference type="SMART" id="SM00387">
    <property type="entry name" value="HATPase_c"/>
    <property type="match status" value="1"/>
</dbReference>
<evidence type="ECO:0000256" key="9">
    <source>
        <dbReference type="PROSITE-ProRule" id="PRU00339"/>
    </source>
</evidence>
<evidence type="ECO:0000256" key="11">
    <source>
        <dbReference type="SAM" id="Phobius"/>
    </source>
</evidence>
<gene>
    <name evidence="14" type="ORF">HNV11_14715</name>
</gene>
<dbReference type="Gene3D" id="1.20.5.1930">
    <property type="match status" value="1"/>
</dbReference>
<dbReference type="Pfam" id="PF13424">
    <property type="entry name" value="TPR_12"/>
    <property type="match status" value="1"/>
</dbReference>
<organism evidence="14 15">
    <name type="scientific">Spirosoma taeanense</name>
    <dbReference type="NCBI Taxonomy" id="2735870"/>
    <lineage>
        <taxon>Bacteria</taxon>
        <taxon>Pseudomonadati</taxon>
        <taxon>Bacteroidota</taxon>
        <taxon>Cytophagia</taxon>
        <taxon>Cytophagales</taxon>
        <taxon>Cytophagaceae</taxon>
        <taxon>Spirosoma</taxon>
    </lineage>
</organism>
<comment type="catalytic activity">
    <reaction evidence="1">
        <text>ATP + protein L-histidine = ADP + protein N-phospho-L-histidine.</text>
        <dbReference type="EC" id="2.7.13.3"/>
    </reaction>
</comment>
<dbReference type="InterPro" id="IPR050482">
    <property type="entry name" value="Sensor_HK_TwoCompSys"/>
</dbReference>
<dbReference type="InterPro" id="IPR036890">
    <property type="entry name" value="HATPase_C_sf"/>
</dbReference>
<dbReference type="InterPro" id="IPR003594">
    <property type="entry name" value="HATPase_dom"/>
</dbReference>
<evidence type="ECO:0000256" key="5">
    <source>
        <dbReference type="ARBA" id="ARBA00022741"/>
    </source>
</evidence>
<evidence type="ECO:0000256" key="8">
    <source>
        <dbReference type="ARBA" id="ARBA00023012"/>
    </source>
</evidence>
<evidence type="ECO:0000256" key="4">
    <source>
        <dbReference type="ARBA" id="ARBA00022679"/>
    </source>
</evidence>
<keyword evidence="8" id="KW-0902">Two-component regulatory system</keyword>
<dbReference type="GO" id="GO:0005524">
    <property type="term" value="F:ATP binding"/>
    <property type="evidence" value="ECO:0007669"/>
    <property type="project" value="UniProtKB-KW"/>
</dbReference>
<dbReference type="SMART" id="SM00028">
    <property type="entry name" value="TPR"/>
    <property type="match status" value="6"/>
</dbReference>
<protein>
    <recommendedName>
        <fullName evidence="2">histidine kinase</fullName>
        <ecNumber evidence="2">2.7.13.3</ecNumber>
    </recommendedName>
</protein>
<dbReference type="CDD" id="cd16917">
    <property type="entry name" value="HATPase_UhpB-NarQ-NarX-like"/>
    <property type="match status" value="1"/>
</dbReference>
<dbReference type="SUPFAM" id="SSF48452">
    <property type="entry name" value="TPR-like"/>
    <property type="match status" value="2"/>
</dbReference>
<dbReference type="Pfam" id="PF07730">
    <property type="entry name" value="HisKA_3"/>
    <property type="match status" value="1"/>
</dbReference>
<dbReference type="InterPro" id="IPR005467">
    <property type="entry name" value="His_kinase_dom"/>
</dbReference>
<keyword evidence="7" id="KW-0067">ATP-binding</keyword>
<dbReference type="Pfam" id="PF02518">
    <property type="entry name" value="HATPase_c"/>
    <property type="match status" value="1"/>
</dbReference>
<keyword evidence="3" id="KW-0597">Phosphoprotein</keyword>
<evidence type="ECO:0000256" key="12">
    <source>
        <dbReference type="SAM" id="SignalP"/>
    </source>
</evidence>
<keyword evidence="9" id="KW-0802">TPR repeat</keyword>
<keyword evidence="15" id="KW-1185">Reference proteome</keyword>
<dbReference type="InterPro" id="IPR019734">
    <property type="entry name" value="TPR_rpt"/>
</dbReference>
<dbReference type="GO" id="GO:0016020">
    <property type="term" value="C:membrane"/>
    <property type="evidence" value="ECO:0007669"/>
    <property type="project" value="InterPro"/>
</dbReference>
<evidence type="ECO:0000256" key="1">
    <source>
        <dbReference type="ARBA" id="ARBA00000085"/>
    </source>
</evidence>
<sequence>MRPRILSLFLLMGLTARLCAAQSEARRDSLLRILEQARTDSARVQTLLDIGKLYYTATESRPWIDKAMALSRKTNYALGVANCLANYNYYLYIEGKYDQVLKNCDTAIRLARPLKAHKTLGALYNYIGNVHTAKGEQRLALENYLNALTEVNQAVVPVHFPITIEGNIVKLYIDLREYTKALTYGLRVIERAENVGAINAAGYNCQRVGEIYLVLKQLSKSRYYFQKGLRFARQTQDPYLEASLLSNLADIFSHEGNVPKALDYYDQSLKLARANQNHEIEMWALHGIALEHYWKKEWEPAYDLTQQARQIAEKNQYNEYVTNLYLLLSDIEIGRGRLREGDQWRQKWQDIRTRISNETVLRATQELETQYQTRQKTAQISALRQQQQIQQLSLQRKNLLIAGLAALLVLLGIIGSLYYRNTRNKQRLAEQAHQISEQKIKQLEQEKQLSAAEGILRGQEEERSRLARDLHDGLGGMLSGIKSSLMAMNGNQIIPEAAAQTFERVIDNLETSIQELRRVARNMMPEALVRFGLKDALQDYVDYLNRPGGQQIDYQTFGLSERLPQATEIIVFRIVQELLNNVQKHAGASQTLVQLIRDGERFHLTVEDNGRGFDTANLAQQQGIGWLNIRSRVDYLNGTLEVESAPGKGTAVHVEFMVS</sequence>
<keyword evidence="6 14" id="KW-0418">Kinase</keyword>
<dbReference type="RefSeq" id="WP_171740385.1">
    <property type="nucleotide sequence ID" value="NZ_CP053435.1"/>
</dbReference>
<dbReference type="PROSITE" id="PS50005">
    <property type="entry name" value="TPR"/>
    <property type="match status" value="1"/>
</dbReference>
<dbReference type="KEGG" id="stae:HNV11_14715"/>
<dbReference type="GO" id="GO:0046983">
    <property type="term" value="F:protein dimerization activity"/>
    <property type="evidence" value="ECO:0007669"/>
    <property type="project" value="InterPro"/>
</dbReference>
<evidence type="ECO:0000256" key="7">
    <source>
        <dbReference type="ARBA" id="ARBA00022840"/>
    </source>
</evidence>
<dbReference type="PROSITE" id="PS50109">
    <property type="entry name" value="HIS_KIN"/>
    <property type="match status" value="1"/>
</dbReference>
<dbReference type="PANTHER" id="PTHR24421:SF10">
    <property type="entry name" value="NITRATE_NITRITE SENSOR PROTEIN NARQ"/>
    <property type="match status" value="1"/>
</dbReference>
<dbReference type="SUPFAM" id="SSF55874">
    <property type="entry name" value="ATPase domain of HSP90 chaperone/DNA topoisomerase II/histidine kinase"/>
    <property type="match status" value="1"/>
</dbReference>
<feature type="coiled-coil region" evidence="10">
    <location>
        <begin position="426"/>
        <end position="453"/>
    </location>
</feature>
<proteinExistence type="predicted"/>
<feature type="repeat" description="TPR" evidence="9">
    <location>
        <begin position="242"/>
        <end position="275"/>
    </location>
</feature>
<dbReference type="InterPro" id="IPR011990">
    <property type="entry name" value="TPR-like_helical_dom_sf"/>
</dbReference>
<feature type="chain" id="PRO_5026907221" description="histidine kinase" evidence="12">
    <location>
        <begin position="21"/>
        <end position="659"/>
    </location>
</feature>
<evidence type="ECO:0000256" key="6">
    <source>
        <dbReference type="ARBA" id="ARBA00022777"/>
    </source>
</evidence>
<keyword evidence="5" id="KW-0547">Nucleotide-binding</keyword>
<dbReference type="GO" id="GO:0000155">
    <property type="term" value="F:phosphorelay sensor kinase activity"/>
    <property type="evidence" value="ECO:0007669"/>
    <property type="project" value="InterPro"/>
</dbReference>
<keyword evidence="11" id="KW-0472">Membrane</keyword>
<dbReference type="PANTHER" id="PTHR24421">
    <property type="entry name" value="NITRATE/NITRITE SENSOR PROTEIN NARX-RELATED"/>
    <property type="match status" value="1"/>
</dbReference>
<evidence type="ECO:0000259" key="13">
    <source>
        <dbReference type="PROSITE" id="PS50109"/>
    </source>
</evidence>
<feature type="transmembrane region" description="Helical" evidence="11">
    <location>
        <begin position="399"/>
        <end position="419"/>
    </location>
</feature>
<dbReference type="Gene3D" id="3.30.565.10">
    <property type="entry name" value="Histidine kinase-like ATPase, C-terminal domain"/>
    <property type="match status" value="1"/>
</dbReference>
<reference evidence="14 15" key="1">
    <citation type="submission" date="2020-05" db="EMBL/GenBank/DDBJ databases">
        <title>Genome sequencing of Spirosoma sp. TS118.</title>
        <authorList>
            <person name="Lee J.-H."/>
            <person name="Jeong S."/>
            <person name="Zhao L."/>
            <person name="Jung J.-H."/>
            <person name="Kim M.-K."/>
            <person name="Lim S."/>
        </authorList>
    </citation>
    <scope>NUCLEOTIDE SEQUENCE [LARGE SCALE GENOMIC DNA]</scope>
    <source>
        <strain evidence="14 15">TS118</strain>
    </source>
</reference>
<evidence type="ECO:0000256" key="2">
    <source>
        <dbReference type="ARBA" id="ARBA00012438"/>
    </source>
</evidence>
<evidence type="ECO:0000313" key="14">
    <source>
        <dbReference type="EMBL" id="QJW90541.1"/>
    </source>
</evidence>
<accession>A0A6M5YBB7</accession>
<dbReference type="Proteomes" id="UP000502756">
    <property type="component" value="Chromosome"/>
</dbReference>
<keyword evidence="4" id="KW-0808">Transferase</keyword>
<dbReference type="AlphaFoldDB" id="A0A6M5YBB7"/>